<gene>
    <name evidence="2" type="ORF">MCOR_52764</name>
</gene>
<sequence length="305" mass="35234">MYGTDPDFEFIWQPDIYMTNEVPSGILDYQPTDIIRIYENGTLLLSKMLFKVPMTNEICSIQFQSISFTLTVTQMVGVMIVFPDIVELEPLVVWNAFCLGMNILAFIEFLVVHNMDINLQVKKAQSQELTLTPPSSSAISMQSKNTVKRIQVQPLSGDLDPEDIGRRRKRHRPPCITPETKKFTHFELLEYSVSAQNHRFRLYVIYRPPPSRKNQLKNSTFFEEWSDFLDYIVKIPEEIILNGDLNFHLDNKNNCDTRKFEETISDHGLVQHVVRATHIRGHTLDVILCGENSSILARVPSIEDR</sequence>
<organism evidence="2 3">
    <name type="scientific">Mytilus coruscus</name>
    <name type="common">Sea mussel</name>
    <dbReference type="NCBI Taxonomy" id="42192"/>
    <lineage>
        <taxon>Eukaryota</taxon>
        <taxon>Metazoa</taxon>
        <taxon>Spiralia</taxon>
        <taxon>Lophotrochozoa</taxon>
        <taxon>Mollusca</taxon>
        <taxon>Bivalvia</taxon>
        <taxon>Autobranchia</taxon>
        <taxon>Pteriomorphia</taxon>
        <taxon>Mytilida</taxon>
        <taxon>Mytiloidea</taxon>
        <taxon>Mytilidae</taxon>
        <taxon>Mytilinae</taxon>
        <taxon>Mytilus</taxon>
    </lineage>
</organism>
<dbReference type="SUPFAM" id="SSF63712">
    <property type="entry name" value="Nicotinic receptor ligand binding domain-like"/>
    <property type="match status" value="1"/>
</dbReference>
<dbReference type="InterPro" id="IPR036734">
    <property type="entry name" value="Neur_chan_lig-bd_sf"/>
</dbReference>
<reference evidence="2 3" key="1">
    <citation type="submission" date="2020-06" db="EMBL/GenBank/DDBJ databases">
        <authorList>
            <person name="Li R."/>
            <person name="Bekaert M."/>
        </authorList>
    </citation>
    <scope>NUCLEOTIDE SEQUENCE [LARGE SCALE GENOMIC DNA]</scope>
    <source>
        <strain evidence="3">wild</strain>
    </source>
</reference>
<evidence type="ECO:0000313" key="3">
    <source>
        <dbReference type="Proteomes" id="UP000507470"/>
    </source>
</evidence>
<dbReference type="GO" id="GO:0016020">
    <property type="term" value="C:membrane"/>
    <property type="evidence" value="ECO:0007669"/>
    <property type="project" value="InterPro"/>
</dbReference>
<protein>
    <recommendedName>
        <fullName evidence="4">Neurotransmitter-gated ion-channel ligand-binding domain-containing protein</fullName>
    </recommendedName>
</protein>
<dbReference type="SUPFAM" id="SSF56219">
    <property type="entry name" value="DNase I-like"/>
    <property type="match status" value="1"/>
</dbReference>
<keyword evidence="1" id="KW-1133">Transmembrane helix</keyword>
<dbReference type="InterPro" id="IPR036691">
    <property type="entry name" value="Endo/exonu/phosph_ase_sf"/>
</dbReference>
<keyword evidence="1" id="KW-0812">Transmembrane</keyword>
<evidence type="ECO:0008006" key="4">
    <source>
        <dbReference type="Google" id="ProtNLM"/>
    </source>
</evidence>
<evidence type="ECO:0000256" key="1">
    <source>
        <dbReference type="SAM" id="Phobius"/>
    </source>
</evidence>
<dbReference type="OrthoDB" id="6069519at2759"/>
<dbReference type="PANTHER" id="PTHR46670">
    <property type="entry name" value="ENDO/EXONUCLEASE/PHOSPHATASE DOMAIN-CONTAINING PROTEIN"/>
    <property type="match status" value="1"/>
</dbReference>
<dbReference type="EMBL" id="CACVKT020009160">
    <property type="protein sequence ID" value="CAC5420545.1"/>
    <property type="molecule type" value="Genomic_DNA"/>
</dbReference>
<keyword evidence="3" id="KW-1185">Reference proteome</keyword>
<keyword evidence="1" id="KW-0472">Membrane</keyword>
<feature type="transmembrane region" description="Helical" evidence="1">
    <location>
        <begin position="92"/>
        <end position="112"/>
    </location>
</feature>
<dbReference type="AlphaFoldDB" id="A0A6J8ELT4"/>
<dbReference type="GO" id="GO:0005230">
    <property type="term" value="F:extracellular ligand-gated monoatomic ion channel activity"/>
    <property type="evidence" value="ECO:0007669"/>
    <property type="project" value="InterPro"/>
</dbReference>
<proteinExistence type="predicted"/>
<dbReference type="Gene3D" id="3.60.10.10">
    <property type="entry name" value="Endonuclease/exonuclease/phosphatase"/>
    <property type="match status" value="1"/>
</dbReference>
<name>A0A6J8ELT4_MYTCO</name>
<accession>A0A6J8ELT4</accession>
<dbReference type="Proteomes" id="UP000507470">
    <property type="component" value="Unassembled WGS sequence"/>
</dbReference>
<evidence type="ECO:0000313" key="2">
    <source>
        <dbReference type="EMBL" id="CAC5420545.1"/>
    </source>
</evidence>
<dbReference type="PANTHER" id="PTHR46670:SF3">
    <property type="entry name" value="ENDONUCLEASE_EXONUCLEASE_PHOSPHATASE DOMAIN-CONTAINING PROTEIN"/>
    <property type="match status" value="1"/>
</dbReference>